<reference evidence="1" key="1">
    <citation type="journal article" date="2023" name="GigaByte">
        <title>Genome assembly of the bearded iris, Iris pallida Lam.</title>
        <authorList>
            <person name="Bruccoleri R.E."/>
            <person name="Oakeley E.J."/>
            <person name="Faust A.M.E."/>
            <person name="Altorfer M."/>
            <person name="Dessus-Babus S."/>
            <person name="Burckhardt D."/>
            <person name="Oertli M."/>
            <person name="Naumann U."/>
            <person name="Petersen F."/>
            <person name="Wong J."/>
        </authorList>
    </citation>
    <scope>NUCLEOTIDE SEQUENCE</scope>
    <source>
        <strain evidence="1">GSM-AAB239-AS_SAM_17_03QT</strain>
    </source>
</reference>
<name>A0AAX6E4B1_IRIPA</name>
<keyword evidence="2" id="KW-1185">Reference proteome</keyword>
<comment type="caution">
    <text evidence="1">The sequence shown here is derived from an EMBL/GenBank/DDBJ whole genome shotgun (WGS) entry which is preliminary data.</text>
</comment>
<protein>
    <submittedName>
        <fullName evidence="1">Spidroin-1-like</fullName>
    </submittedName>
</protein>
<proteinExistence type="predicted"/>
<accession>A0AAX6E4B1</accession>
<evidence type="ECO:0000313" key="1">
    <source>
        <dbReference type="EMBL" id="KAJ6798937.1"/>
    </source>
</evidence>
<dbReference type="EMBL" id="JANAVB010040216">
    <property type="protein sequence ID" value="KAJ6798937.1"/>
    <property type="molecule type" value="Genomic_DNA"/>
</dbReference>
<gene>
    <name evidence="1" type="ORF">M6B38_212740</name>
</gene>
<dbReference type="AlphaFoldDB" id="A0AAX6E4B1"/>
<sequence length="52" mass="6088">MVPDSLWEFGFSDVIFFRNLRKGSVDYFGFPEYFGNWFLVCFGFPDFSGSVL</sequence>
<dbReference type="Proteomes" id="UP001140949">
    <property type="component" value="Unassembled WGS sequence"/>
</dbReference>
<organism evidence="1 2">
    <name type="scientific">Iris pallida</name>
    <name type="common">Sweet iris</name>
    <dbReference type="NCBI Taxonomy" id="29817"/>
    <lineage>
        <taxon>Eukaryota</taxon>
        <taxon>Viridiplantae</taxon>
        <taxon>Streptophyta</taxon>
        <taxon>Embryophyta</taxon>
        <taxon>Tracheophyta</taxon>
        <taxon>Spermatophyta</taxon>
        <taxon>Magnoliopsida</taxon>
        <taxon>Liliopsida</taxon>
        <taxon>Asparagales</taxon>
        <taxon>Iridaceae</taxon>
        <taxon>Iridoideae</taxon>
        <taxon>Irideae</taxon>
        <taxon>Iris</taxon>
    </lineage>
</organism>
<evidence type="ECO:0000313" key="2">
    <source>
        <dbReference type="Proteomes" id="UP001140949"/>
    </source>
</evidence>
<reference evidence="1" key="2">
    <citation type="submission" date="2023-04" db="EMBL/GenBank/DDBJ databases">
        <authorList>
            <person name="Bruccoleri R.E."/>
            <person name="Oakeley E.J."/>
            <person name="Faust A.-M."/>
            <person name="Dessus-Babus S."/>
            <person name="Altorfer M."/>
            <person name="Burckhardt D."/>
            <person name="Oertli M."/>
            <person name="Naumann U."/>
            <person name="Petersen F."/>
            <person name="Wong J."/>
        </authorList>
    </citation>
    <scope>NUCLEOTIDE SEQUENCE</scope>
    <source>
        <strain evidence="1">GSM-AAB239-AS_SAM_17_03QT</strain>
        <tissue evidence="1">Leaf</tissue>
    </source>
</reference>